<organism evidence="5 6">
    <name type="scientific">Hymenobacter cyanobacteriorum</name>
    <dbReference type="NCBI Taxonomy" id="2926463"/>
    <lineage>
        <taxon>Bacteria</taxon>
        <taxon>Pseudomonadati</taxon>
        <taxon>Bacteroidota</taxon>
        <taxon>Cytophagia</taxon>
        <taxon>Cytophagales</taxon>
        <taxon>Hymenobacteraceae</taxon>
        <taxon>Hymenobacter</taxon>
    </lineage>
</organism>
<dbReference type="InterPro" id="IPR030392">
    <property type="entry name" value="S74_ICA"/>
</dbReference>
<proteinExistence type="predicted"/>
<evidence type="ECO:0000256" key="3">
    <source>
        <dbReference type="SAM" id="SignalP"/>
    </source>
</evidence>
<evidence type="ECO:0000259" key="4">
    <source>
        <dbReference type="PROSITE" id="PS51688"/>
    </source>
</evidence>
<evidence type="ECO:0000256" key="1">
    <source>
        <dbReference type="SAM" id="Coils"/>
    </source>
</evidence>
<dbReference type="Pfam" id="PF13884">
    <property type="entry name" value="Peptidase_S74"/>
    <property type="match status" value="1"/>
</dbReference>
<evidence type="ECO:0000313" key="6">
    <source>
        <dbReference type="Proteomes" id="UP001139193"/>
    </source>
</evidence>
<dbReference type="PROSITE" id="PS51688">
    <property type="entry name" value="ICA"/>
    <property type="match status" value="1"/>
</dbReference>
<feature type="coiled-coil region" evidence="1">
    <location>
        <begin position="410"/>
        <end position="440"/>
    </location>
</feature>
<evidence type="ECO:0000313" key="5">
    <source>
        <dbReference type="EMBL" id="MCI1187243.1"/>
    </source>
</evidence>
<dbReference type="RefSeq" id="WP_241935523.1">
    <property type="nucleotide sequence ID" value="NZ_JALBGC010000002.1"/>
</dbReference>
<keyword evidence="1" id="KW-0175">Coiled coil</keyword>
<feature type="domain" description="Peptidase S74" evidence="4">
    <location>
        <begin position="336"/>
        <end position="427"/>
    </location>
</feature>
<feature type="chain" id="PRO_5040813170" evidence="3">
    <location>
        <begin position="33"/>
        <end position="487"/>
    </location>
</feature>
<protein>
    <submittedName>
        <fullName evidence="5">Tail fiber domain-containing protein</fullName>
    </submittedName>
</protein>
<dbReference type="EMBL" id="JALBGC010000002">
    <property type="protein sequence ID" value="MCI1187243.1"/>
    <property type="molecule type" value="Genomic_DNA"/>
</dbReference>
<keyword evidence="3" id="KW-0732">Signal</keyword>
<dbReference type="Proteomes" id="UP001139193">
    <property type="component" value="Unassembled WGS sequence"/>
</dbReference>
<name>A0A9X1VEQ1_9BACT</name>
<evidence type="ECO:0000256" key="2">
    <source>
        <dbReference type="SAM" id="MobiDB-lite"/>
    </source>
</evidence>
<keyword evidence="6" id="KW-1185">Reference proteome</keyword>
<reference evidence="5" key="1">
    <citation type="submission" date="2022-03" db="EMBL/GenBank/DDBJ databases">
        <title>Bacterial whole genome sequence for Hymenobacter sp. DH14.</title>
        <authorList>
            <person name="Le V."/>
        </authorList>
    </citation>
    <scope>NUCLEOTIDE SEQUENCE</scope>
    <source>
        <strain evidence="5">DH14</strain>
    </source>
</reference>
<comment type="caution">
    <text evidence="5">The sequence shown here is derived from an EMBL/GenBank/DDBJ whole genome shotgun (WGS) entry which is preliminary data.</text>
</comment>
<sequence length="487" mass="49805">MKTKHVYATPRLARGLGGLGTCLLLAAGPAHAQGDNLGNHSATQNLSLNDFELRLRSASDGNHGLGYYGSARPWNGFGLDGPVLFGYSGGILGTTQLGTRTTVLYWNNAGRVGIGTTAPAYTLHVAGTANIDGVLSTSTRLGVGTNAPAYMLQVAGTANVDGVLSTSAKLGVGTSAPVLLQHLLSTDTPALRLEQSSAGSFPAQTWDIGANEANFFVRDVTAGSLLPFRIRPGAPTSSLDISAAGNVGLGIAAPQARLHVAGNVKIDAANTLELGAGVAGKGPNAGTIGYGNLTANALNIVGAGTSTTDRQVVVYSEGGMTIKGNLTLTGPVVSTSDARLKQDVRPLTGALPAVLALPAHRYRFRPGAGPTGEQVGLLAQEVEKVYPELVSTGPDGLKAVNYAQLTPVLIAALQEQQQQLDALRAELARTSAQLRQATAAPAAATVEQRLRALEQALSGRGGNPAPVAPAPRPAPGTRETPDGRPGR</sequence>
<feature type="signal peptide" evidence="3">
    <location>
        <begin position="1"/>
        <end position="32"/>
    </location>
</feature>
<feature type="region of interest" description="Disordered" evidence="2">
    <location>
        <begin position="453"/>
        <end position="487"/>
    </location>
</feature>
<dbReference type="AlphaFoldDB" id="A0A9X1VEQ1"/>
<accession>A0A9X1VEQ1</accession>
<gene>
    <name evidence="5" type="ORF">MON38_07410</name>
</gene>